<comment type="caution">
    <text evidence="1">The sequence shown here is derived from an EMBL/GenBank/DDBJ whole genome shotgun (WGS) entry which is preliminary data.</text>
</comment>
<organism evidence="1 2">
    <name type="scientific">Malus baccata</name>
    <name type="common">Siberian crab apple</name>
    <name type="synonym">Pyrus baccata</name>
    <dbReference type="NCBI Taxonomy" id="106549"/>
    <lineage>
        <taxon>Eukaryota</taxon>
        <taxon>Viridiplantae</taxon>
        <taxon>Streptophyta</taxon>
        <taxon>Embryophyta</taxon>
        <taxon>Tracheophyta</taxon>
        <taxon>Spermatophyta</taxon>
        <taxon>Magnoliopsida</taxon>
        <taxon>eudicotyledons</taxon>
        <taxon>Gunneridae</taxon>
        <taxon>Pentapetalae</taxon>
        <taxon>rosids</taxon>
        <taxon>fabids</taxon>
        <taxon>Rosales</taxon>
        <taxon>Rosaceae</taxon>
        <taxon>Amygdaloideae</taxon>
        <taxon>Maleae</taxon>
        <taxon>Malus</taxon>
    </lineage>
</organism>
<accession>A0A540LJN7</accession>
<dbReference type="EMBL" id="VIEB01000564">
    <property type="protein sequence ID" value="TQD86512.1"/>
    <property type="molecule type" value="Genomic_DNA"/>
</dbReference>
<reference evidence="1 2" key="1">
    <citation type="journal article" date="2019" name="G3 (Bethesda)">
        <title>Sequencing of a Wild Apple (Malus baccata) Genome Unravels the Differences Between Cultivated and Wild Apple Species Regarding Disease Resistance and Cold Tolerance.</title>
        <authorList>
            <person name="Chen X."/>
        </authorList>
    </citation>
    <scope>NUCLEOTIDE SEQUENCE [LARGE SCALE GENOMIC DNA]</scope>
    <source>
        <strain evidence="2">cv. Shandingzi</strain>
        <tissue evidence="1">Leaves</tissue>
    </source>
</reference>
<protein>
    <recommendedName>
        <fullName evidence="3">UBN2 domain-containing protein</fullName>
    </recommendedName>
</protein>
<keyword evidence="2" id="KW-1185">Reference proteome</keyword>
<proteinExistence type="predicted"/>
<dbReference type="PANTHER" id="PTHR35317">
    <property type="entry name" value="OS04G0629600 PROTEIN"/>
    <property type="match status" value="1"/>
</dbReference>
<evidence type="ECO:0008006" key="3">
    <source>
        <dbReference type="Google" id="ProtNLM"/>
    </source>
</evidence>
<sequence>MDLDVALREEEPDVPEEDDSTKITNKYEKWHKANRMTILIMKGAMSDTVRCGIADMESAKEFFASIEAKFKESDKAETGNLMNSLTTTKFVDGSAREHILGLIDIATKLNALDVAISDPFLVHLALNSLPSEYSQLKSTYNAQKEKWDLNELIAICVHEHKIREKQGC</sequence>
<name>A0A540LJN7_MALBA</name>
<evidence type="ECO:0000313" key="2">
    <source>
        <dbReference type="Proteomes" id="UP000315295"/>
    </source>
</evidence>
<dbReference type="PANTHER" id="PTHR35317:SF42">
    <property type="entry name" value="RETROTRANSPOSON GAG DOMAIN-CONTAINING PROTEIN"/>
    <property type="match status" value="1"/>
</dbReference>
<gene>
    <name evidence="1" type="ORF">C1H46_028001</name>
</gene>
<evidence type="ECO:0000313" key="1">
    <source>
        <dbReference type="EMBL" id="TQD86512.1"/>
    </source>
</evidence>
<dbReference type="Proteomes" id="UP000315295">
    <property type="component" value="Unassembled WGS sequence"/>
</dbReference>
<dbReference type="Pfam" id="PF14223">
    <property type="entry name" value="Retrotran_gag_2"/>
    <property type="match status" value="1"/>
</dbReference>
<dbReference type="AlphaFoldDB" id="A0A540LJN7"/>